<proteinExistence type="predicted"/>
<feature type="compositionally biased region" description="Basic and acidic residues" evidence="1">
    <location>
        <begin position="41"/>
        <end position="51"/>
    </location>
</feature>
<dbReference type="EMBL" id="CAFBIY010000053">
    <property type="protein sequence ID" value="CAB4850399.1"/>
    <property type="molecule type" value="Genomic_DNA"/>
</dbReference>
<feature type="region of interest" description="Disordered" evidence="1">
    <location>
        <begin position="1"/>
        <end position="51"/>
    </location>
</feature>
<evidence type="ECO:0000256" key="1">
    <source>
        <dbReference type="SAM" id="MobiDB-lite"/>
    </source>
</evidence>
<organism evidence="2">
    <name type="scientific">freshwater metagenome</name>
    <dbReference type="NCBI Taxonomy" id="449393"/>
    <lineage>
        <taxon>unclassified sequences</taxon>
        <taxon>metagenomes</taxon>
        <taxon>ecological metagenomes</taxon>
    </lineage>
</organism>
<accession>A0A6J7C293</accession>
<dbReference type="AlphaFoldDB" id="A0A6J7C293"/>
<evidence type="ECO:0000313" key="2">
    <source>
        <dbReference type="EMBL" id="CAB4850399.1"/>
    </source>
</evidence>
<protein>
    <submittedName>
        <fullName evidence="2">Unannotated protein</fullName>
    </submittedName>
</protein>
<reference evidence="2" key="1">
    <citation type="submission" date="2020-05" db="EMBL/GenBank/DDBJ databases">
        <authorList>
            <person name="Chiriac C."/>
            <person name="Salcher M."/>
            <person name="Ghai R."/>
            <person name="Kavagutti S V."/>
        </authorList>
    </citation>
    <scope>NUCLEOTIDE SEQUENCE</scope>
</reference>
<sequence>MSLVSGAAPTGAKNAHNRHEPHPYDSSGTNRAQWGGVEARGSQEGRSLRLT</sequence>
<gene>
    <name evidence="2" type="ORF">UFOPK3267_01173</name>
</gene>
<name>A0A6J7C293_9ZZZZ</name>